<dbReference type="EMBL" id="JAUTIX010000006">
    <property type="protein sequence ID" value="MDP0399577.1"/>
    <property type="molecule type" value="Genomic_DNA"/>
</dbReference>
<organism evidence="2 3">
    <name type="scientific">Tsukamurella strandjordii</name>
    <dbReference type="NCBI Taxonomy" id="147577"/>
    <lineage>
        <taxon>Bacteria</taxon>
        <taxon>Bacillati</taxon>
        <taxon>Actinomycetota</taxon>
        <taxon>Actinomycetes</taxon>
        <taxon>Mycobacteriales</taxon>
        <taxon>Tsukamurellaceae</taxon>
        <taxon>Tsukamurella</taxon>
    </lineage>
</organism>
<feature type="transmembrane region" description="Helical" evidence="1">
    <location>
        <begin position="82"/>
        <end position="99"/>
    </location>
</feature>
<keyword evidence="1" id="KW-0812">Transmembrane</keyword>
<keyword evidence="1" id="KW-1133">Transmembrane helix</keyword>
<gene>
    <name evidence="2" type="ORF">Q7X28_16745</name>
</gene>
<evidence type="ECO:0000313" key="3">
    <source>
        <dbReference type="Proteomes" id="UP001178281"/>
    </source>
</evidence>
<evidence type="ECO:0000256" key="1">
    <source>
        <dbReference type="SAM" id="Phobius"/>
    </source>
</evidence>
<dbReference type="Pfam" id="PF09900">
    <property type="entry name" value="DUF2127"/>
    <property type="match status" value="1"/>
</dbReference>
<feature type="transmembrane region" description="Helical" evidence="1">
    <location>
        <begin position="147"/>
        <end position="169"/>
    </location>
</feature>
<feature type="transmembrane region" description="Helical" evidence="1">
    <location>
        <begin position="200"/>
        <end position="218"/>
    </location>
</feature>
<dbReference type="RefSeq" id="WP_305112154.1">
    <property type="nucleotide sequence ID" value="NZ_BAAAII010000016.1"/>
</dbReference>
<accession>A0AA90SMR6</accession>
<dbReference type="Proteomes" id="UP001178281">
    <property type="component" value="Unassembled WGS sequence"/>
</dbReference>
<dbReference type="AlphaFoldDB" id="A0AA90SMR6"/>
<proteinExistence type="predicted"/>
<keyword evidence="1" id="KW-0472">Membrane</keyword>
<dbReference type="InterPro" id="IPR021125">
    <property type="entry name" value="DUF2127"/>
</dbReference>
<reference evidence="2" key="1">
    <citation type="submission" date="2023-08" db="EMBL/GenBank/DDBJ databases">
        <title>The draft genome of Tsukamurella strandjordii strain 050030.</title>
        <authorList>
            <person name="Zhao F."/>
            <person name="Feng Y."/>
            <person name="Zong Z."/>
        </authorList>
    </citation>
    <scope>NUCLEOTIDE SEQUENCE</scope>
    <source>
        <strain evidence="2">050030</strain>
    </source>
</reference>
<name>A0AA90SMR6_9ACTN</name>
<evidence type="ECO:0000313" key="2">
    <source>
        <dbReference type="EMBL" id="MDP0399577.1"/>
    </source>
</evidence>
<comment type="caution">
    <text evidence="2">The sequence shown here is derived from an EMBL/GenBank/DDBJ whole genome shotgun (WGS) entry which is preliminary data.</text>
</comment>
<keyword evidence="3" id="KW-1185">Reference proteome</keyword>
<sequence length="249" mass="27419">MDLSVLWCGVRGHVTYAPDEADLSARIHAETAEGSAWRCLRCDDYVVGEPQGSGPAAHAPTVPRGRALRDELIMRFLAIERLLRGLVFVAAGVAVWQVRGSRTHLRQIFDSELPVLRTLGEQLGWNPDDSRIIRALDEALDLSGTTLAWIAVALFAYALVEMIEAVGLWRGARWGEYFAVIATSAFLPLEIYEISEKVTVLRAGALLINIAAVAWLLWSKRLFGLNGGAEAYYAERESESVLAVRRAGQ</sequence>
<protein>
    <submittedName>
        <fullName evidence="2">DUF2127 domain-containing protein</fullName>
    </submittedName>
</protein>